<dbReference type="GO" id="GO:0009313">
    <property type="term" value="P:oligosaccharide catabolic process"/>
    <property type="evidence" value="ECO:0007669"/>
    <property type="project" value="TreeGrafter"/>
</dbReference>
<name>A0A0J7J8H1_9GAMM</name>
<keyword evidence="2 5" id="KW-0378">Hydrolase</keyword>
<dbReference type="Pfam" id="PF00128">
    <property type="entry name" value="Alpha-amylase"/>
    <property type="match status" value="1"/>
</dbReference>
<evidence type="ECO:0000256" key="3">
    <source>
        <dbReference type="ARBA" id="ARBA00023295"/>
    </source>
</evidence>
<dbReference type="STRING" id="1658765.Msub_10967"/>
<protein>
    <submittedName>
        <fullName evidence="5">Glycosidase</fullName>
        <ecNumber evidence="5">3.2.1.20</ecNumber>
    </submittedName>
</protein>
<dbReference type="Gene3D" id="2.60.40.1180">
    <property type="entry name" value="Golgi alpha-mannosidase II"/>
    <property type="match status" value="1"/>
</dbReference>
<comment type="similarity">
    <text evidence="1">Belongs to the glycosyl hydrolase 13 family.</text>
</comment>
<keyword evidence="6" id="KW-1185">Reference proteome</keyword>
<dbReference type="GO" id="GO:0004556">
    <property type="term" value="F:alpha-amylase activity"/>
    <property type="evidence" value="ECO:0007669"/>
    <property type="project" value="TreeGrafter"/>
</dbReference>
<reference evidence="5 6" key="1">
    <citation type="submission" date="2015-06" db="EMBL/GenBank/DDBJ databases">
        <title>Marinobacter subterrani, a genetically tractable neutrophilic iron-oxidizing strain isolated from the Soudan Iron Mine.</title>
        <authorList>
            <person name="Bonis B.M."/>
            <person name="Gralnick J.A."/>
        </authorList>
    </citation>
    <scope>NUCLEOTIDE SEQUENCE [LARGE SCALE GENOMIC DNA]</scope>
    <source>
        <strain evidence="5 6">JG233</strain>
    </source>
</reference>
<dbReference type="SUPFAM" id="SSF51445">
    <property type="entry name" value="(Trans)glycosidases"/>
    <property type="match status" value="1"/>
</dbReference>
<feature type="domain" description="Glycosyl hydrolase family 13 catalytic" evidence="4">
    <location>
        <begin position="15"/>
        <end position="402"/>
    </location>
</feature>
<dbReference type="CDD" id="cd11330">
    <property type="entry name" value="AmyAc_OligoGlu"/>
    <property type="match status" value="1"/>
</dbReference>
<dbReference type="SMART" id="SM00642">
    <property type="entry name" value="Aamy"/>
    <property type="match status" value="1"/>
</dbReference>
<sequence>MIKNPDWWRGAVIYQVYPRSFYDSNGDGIGDLPGVTAKLDYIASLNVDAIWLSPFFTSPMKDFGYDVSDYRNVDPIFGTLQDFDELITEAHKRDLKIMIDQVLSHSSDQHPWFVESRASRDNPRADWYVWADPKADGTPPNNWLSVFGGSAWAWDSRRKQYYLHNFLASQPDLNFHNLKVQEQVLSDVKFWLDRGVDGFRLDAINFCFHDPKLRDNPASNAVAEGSIGVRKENPYAYQFHKFDKTQTENIEFLKRLRALLDQYPGTTTVGEIGDDNSLQTMADYTSGGDKLHMAYSFDLLTEQHGADFFHKTVNTIEARLTDGWPCWAIGNHDVARVATRWNARSEQQLKTYMAMLLTLRGSVCIYQGEELGLTEAELRYEDLVDPYGITFWPEYKGRDGCRTPMVWHHQQSHAGFSDARPWLPVYDDHYNAAVAVQHAEDNSVLAAYRAFLGWRKDQPILLKGDIEFSKSPKNTLVYTRSLDGETVMVALNLSERAVTIPMPGAGTPEPDTPDFVGGQWHGKNLTLGPWGIDIARL</sequence>
<dbReference type="InterPro" id="IPR006047">
    <property type="entry name" value="GH13_cat_dom"/>
</dbReference>
<dbReference type="GO" id="GO:0004558">
    <property type="term" value="F:alpha-1,4-glucosidase activity"/>
    <property type="evidence" value="ECO:0007669"/>
    <property type="project" value="UniProtKB-EC"/>
</dbReference>
<gene>
    <name evidence="5" type="ORF">Msub_10967</name>
</gene>
<dbReference type="PANTHER" id="PTHR10357:SF179">
    <property type="entry name" value="NEUTRAL AND BASIC AMINO ACID TRANSPORT PROTEIN RBAT"/>
    <property type="match status" value="1"/>
</dbReference>
<keyword evidence="3 5" id="KW-0326">Glycosidase</keyword>
<organism evidence="5 6">
    <name type="scientific">Marinobacter subterrani</name>
    <dbReference type="NCBI Taxonomy" id="1658765"/>
    <lineage>
        <taxon>Bacteria</taxon>
        <taxon>Pseudomonadati</taxon>
        <taxon>Pseudomonadota</taxon>
        <taxon>Gammaproteobacteria</taxon>
        <taxon>Pseudomonadales</taxon>
        <taxon>Marinobacteraceae</taxon>
        <taxon>Marinobacter</taxon>
    </lineage>
</organism>
<dbReference type="OrthoDB" id="9805159at2"/>
<evidence type="ECO:0000259" key="4">
    <source>
        <dbReference type="SMART" id="SM00642"/>
    </source>
</evidence>
<evidence type="ECO:0000313" key="5">
    <source>
        <dbReference type="EMBL" id="KMQ74778.1"/>
    </source>
</evidence>
<proteinExistence type="inferred from homology"/>
<dbReference type="Proteomes" id="UP000036102">
    <property type="component" value="Unassembled WGS sequence"/>
</dbReference>
<comment type="caution">
    <text evidence="5">The sequence shown here is derived from an EMBL/GenBank/DDBJ whole genome shotgun (WGS) entry which is preliminary data.</text>
</comment>
<accession>A0A0J7J8H1</accession>
<dbReference type="Gene3D" id="3.20.20.80">
    <property type="entry name" value="Glycosidases"/>
    <property type="match status" value="2"/>
</dbReference>
<evidence type="ECO:0000256" key="2">
    <source>
        <dbReference type="ARBA" id="ARBA00022801"/>
    </source>
</evidence>
<dbReference type="SUPFAM" id="SSF51011">
    <property type="entry name" value="Glycosyl hydrolase domain"/>
    <property type="match status" value="1"/>
</dbReference>
<evidence type="ECO:0000313" key="6">
    <source>
        <dbReference type="Proteomes" id="UP000036102"/>
    </source>
</evidence>
<dbReference type="EC" id="3.2.1.20" evidence="5"/>
<dbReference type="InterPro" id="IPR017853">
    <property type="entry name" value="GH"/>
</dbReference>
<dbReference type="EMBL" id="LFBU01000001">
    <property type="protein sequence ID" value="KMQ74778.1"/>
    <property type="molecule type" value="Genomic_DNA"/>
</dbReference>
<dbReference type="AlphaFoldDB" id="A0A0J7J8H1"/>
<dbReference type="FunFam" id="3.90.400.10:FF:000002">
    <property type="entry name" value="Sucrose isomerase"/>
    <property type="match status" value="1"/>
</dbReference>
<dbReference type="PANTHER" id="PTHR10357">
    <property type="entry name" value="ALPHA-AMYLASE FAMILY MEMBER"/>
    <property type="match status" value="1"/>
</dbReference>
<dbReference type="PATRIC" id="fig|1658765.3.peg.961"/>
<dbReference type="InterPro" id="IPR013780">
    <property type="entry name" value="Glyco_hydro_b"/>
</dbReference>
<dbReference type="Gene3D" id="3.90.400.10">
    <property type="entry name" value="Oligo-1,6-glucosidase, Domain 2"/>
    <property type="match status" value="1"/>
</dbReference>
<dbReference type="InterPro" id="IPR045857">
    <property type="entry name" value="O16G_dom_2"/>
</dbReference>
<dbReference type="RefSeq" id="WP_048494949.1">
    <property type="nucleotide sequence ID" value="NZ_LFBU01000001.1"/>
</dbReference>
<evidence type="ECO:0000256" key="1">
    <source>
        <dbReference type="ARBA" id="ARBA00008061"/>
    </source>
</evidence>